<dbReference type="PROSITE" id="PS00107">
    <property type="entry name" value="PROTEIN_KINASE_ATP"/>
    <property type="match status" value="1"/>
</dbReference>
<dbReference type="GeneTree" id="ENSGT00940000155356"/>
<keyword evidence="3 6" id="KW-0547">Nucleotide-binding</keyword>
<evidence type="ECO:0000256" key="7">
    <source>
        <dbReference type="RuleBase" id="RU000304"/>
    </source>
</evidence>
<dbReference type="GO" id="GO:0007224">
    <property type="term" value="P:smoothened signaling pathway"/>
    <property type="evidence" value="ECO:0007669"/>
    <property type="project" value="TreeGrafter"/>
</dbReference>
<dbReference type="GO" id="GO:0005524">
    <property type="term" value="F:ATP binding"/>
    <property type="evidence" value="ECO:0007669"/>
    <property type="project" value="UniProtKB-UniRule"/>
</dbReference>
<evidence type="ECO:0000259" key="9">
    <source>
        <dbReference type="PROSITE" id="PS50011"/>
    </source>
</evidence>
<name>A0A3Q1H1K4_9TELE</name>
<organism evidence="10 11">
    <name type="scientific">Acanthochromis polyacanthus</name>
    <name type="common">spiny chromis</name>
    <dbReference type="NCBI Taxonomy" id="80966"/>
    <lineage>
        <taxon>Eukaryota</taxon>
        <taxon>Metazoa</taxon>
        <taxon>Chordata</taxon>
        <taxon>Craniata</taxon>
        <taxon>Vertebrata</taxon>
        <taxon>Euteleostomi</taxon>
        <taxon>Actinopterygii</taxon>
        <taxon>Neopterygii</taxon>
        <taxon>Teleostei</taxon>
        <taxon>Neoteleostei</taxon>
        <taxon>Acanthomorphata</taxon>
        <taxon>Ovalentaria</taxon>
        <taxon>Pomacentridae</taxon>
        <taxon>Acanthochromis</taxon>
    </lineage>
</organism>
<dbReference type="InterPro" id="IPR017441">
    <property type="entry name" value="Protein_kinase_ATP_BS"/>
</dbReference>
<keyword evidence="1 7" id="KW-0723">Serine/threonine-protein kinase</keyword>
<keyword evidence="2" id="KW-0808">Transferase</keyword>
<reference evidence="10" key="2">
    <citation type="submission" date="2025-09" db="UniProtKB">
        <authorList>
            <consortium name="Ensembl"/>
        </authorList>
    </citation>
    <scope>IDENTIFICATION</scope>
</reference>
<dbReference type="STRING" id="80966.ENSAPOP00000033597"/>
<evidence type="ECO:0000313" key="10">
    <source>
        <dbReference type="Ensembl" id="ENSAPOP00000033597.1"/>
    </source>
</evidence>
<dbReference type="InterPro" id="IPR050494">
    <property type="entry name" value="Ser_Thr_dual-spec_kinase"/>
</dbReference>
<dbReference type="SMART" id="SM00220">
    <property type="entry name" value="S_TKc"/>
    <property type="match status" value="1"/>
</dbReference>
<dbReference type="Pfam" id="PF00069">
    <property type="entry name" value="Pkinase"/>
    <property type="match status" value="1"/>
</dbReference>
<dbReference type="Gene3D" id="3.30.200.20">
    <property type="entry name" value="Phosphorylase Kinase, domain 1"/>
    <property type="match status" value="1"/>
</dbReference>
<evidence type="ECO:0000256" key="2">
    <source>
        <dbReference type="ARBA" id="ARBA00022679"/>
    </source>
</evidence>
<dbReference type="GO" id="GO:0045944">
    <property type="term" value="P:positive regulation of transcription by RNA polymerase II"/>
    <property type="evidence" value="ECO:0007669"/>
    <property type="project" value="TreeGrafter"/>
</dbReference>
<dbReference type="InterPro" id="IPR011009">
    <property type="entry name" value="Kinase-like_dom_sf"/>
</dbReference>
<evidence type="ECO:0000313" key="11">
    <source>
        <dbReference type="Proteomes" id="UP000257200"/>
    </source>
</evidence>
<dbReference type="GO" id="GO:0005737">
    <property type="term" value="C:cytoplasm"/>
    <property type="evidence" value="ECO:0007669"/>
    <property type="project" value="TreeGrafter"/>
</dbReference>
<feature type="binding site" evidence="6">
    <location>
        <position position="54"/>
    </location>
    <ligand>
        <name>ATP</name>
        <dbReference type="ChEBI" id="CHEBI:30616"/>
    </ligand>
</feature>
<dbReference type="Proteomes" id="UP000257200">
    <property type="component" value="Unplaced"/>
</dbReference>
<evidence type="ECO:0000256" key="8">
    <source>
        <dbReference type="SAM" id="MobiDB-lite"/>
    </source>
</evidence>
<dbReference type="InterPro" id="IPR000719">
    <property type="entry name" value="Prot_kinase_dom"/>
</dbReference>
<evidence type="ECO:0000256" key="4">
    <source>
        <dbReference type="ARBA" id="ARBA00022777"/>
    </source>
</evidence>
<dbReference type="GO" id="GO:0042771">
    <property type="term" value="P:intrinsic apoptotic signaling pathway in response to DNA damage by p53 class mediator"/>
    <property type="evidence" value="ECO:0007669"/>
    <property type="project" value="TreeGrafter"/>
</dbReference>
<evidence type="ECO:0000256" key="3">
    <source>
        <dbReference type="ARBA" id="ARBA00022741"/>
    </source>
</evidence>
<evidence type="ECO:0000256" key="6">
    <source>
        <dbReference type="PROSITE-ProRule" id="PRU10141"/>
    </source>
</evidence>
<evidence type="ECO:0000256" key="5">
    <source>
        <dbReference type="ARBA" id="ARBA00022840"/>
    </source>
</evidence>
<proteinExistence type="inferred from homology"/>
<feature type="region of interest" description="Disordered" evidence="8">
    <location>
        <begin position="353"/>
        <end position="378"/>
    </location>
</feature>
<dbReference type="GO" id="GO:0016605">
    <property type="term" value="C:PML body"/>
    <property type="evidence" value="ECO:0007669"/>
    <property type="project" value="TreeGrafter"/>
</dbReference>
<dbReference type="GO" id="GO:0003714">
    <property type="term" value="F:transcription corepressor activity"/>
    <property type="evidence" value="ECO:0007669"/>
    <property type="project" value="TreeGrafter"/>
</dbReference>
<dbReference type="PROSITE" id="PS00108">
    <property type="entry name" value="PROTEIN_KINASE_ST"/>
    <property type="match status" value="1"/>
</dbReference>
<keyword evidence="11" id="KW-1185">Reference proteome</keyword>
<dbReference type="GO" id="GO:0046332">
    <property type="term" value="F:SMAD binding"/>
    <property type="evidence" value="ECO:0007669"/>
    <property type="project" value="TreeGrafter"/>
</dbReference>
<dbReference type="GO" id="GO:0004713">
    <property type="term" value="F:protein tyrosine kinase activity"/>
    <property type="evidence" value="ECO:0007669"/>
    <property type="project" value="TreeGrafter"/>
</dbReference>
<dbReference type="InParanoid" id="A0A3Q1H1K4"/>
<feature type="compositionally biased region" description="Polar residues" evidence="8">
    <location>
        <begin position="353"/>
        <end position="368"/>
    </location>
</feature>
<keyword evidence="4" id="KW-0418">Kinase</keyword>
<protein>
    <recommendedName>
        <fullName evidence="9">Protein kinase domain-containing protein</fullName>
    </recommendedName>
</protein>
<feature type="region of interest" description="Disordered" evidence="8">
    <location>
        <begin position="1"/>
        <end position="32"/>
    </location>
</feature>
<feature type="domain" description="Protein kinase" evidence="9">
    <location>
        <begin position="25"/>
        <end position="348"/>
    </location>
</feature>
<dbReference type="Ensembl" id="ENSAPOT00000028615.1">
    <property type="protein sequence ID" value="ENSAPOP00000033597.1"/>
    <property type="gene ID" value="ENSAPOG00000022459.1"/>
</dbReference>
<evidence type="ECO:0000256" key="1">
    <source>
        <dbReference type="ARBA" id="ARBA00022527"/>
    </source>
</evidence>
<dbReference type="PANTHER" id="PTHR24058:SF53">
    <property type="entry name" value="HOMEODOMAIN-INTERACTING PROTEIN KINASE 2"/>
    <property type="match status" value="1"/>
</dbReference>
<reference evidence="10" key="1">
    <citation type="submission" date="2025-08" db="UniProtKB">
        <authorList>
            <consortium name="Ensembl"/>
        </authorList>
    </citation>
    <scope>IDENTIFICATION</scope>
</reference>
<dbReference type="PANTHER" id="PTHR24058">
    <property type="entry name" value="DUAL SPECIFICITY PROTEIN KINASE"/>
    <property type="match status" value="1"/>
</dbReference>
<keyword evidence="5 6" id="KW-0067">ATP-binding</keyword>
<comment type="similarity">
    <text evidence="7">Belongs to the protein kinase superfamily.</text>
</comment>
<dbReference type="GO" id="GO:0004674">
    <property type="term" value="F:protein serine/threonine kinase activity"/>
    <property type="evidence" value="ECO:0007669"/>
    <property type="project" value="UniProtKB-KW"/>
</dbReference>
<accession>A0A3Q1H1K4</accession>
<dbReference type="GO" id="GO:0003713">
    <property type="term" value="F:transcription coactivator activity"/>
    <property type="evidence" value="ECO:0007669"/>
    <property type="project" value="TreeGrafter"/>
</dbReference>
<dbReference type="PROSITE" id="PS50011">
    <property type="entry name" value="PROTEIN_KINASE_DOM"/>
    <property type="match status" value="1"/>
</dbReference>
<dbReference type="AlphaFoldDB" id="A0A3Q1H1K4"/>
<dbReference type="Gene3D" id="1.10.510.10">
    <property type="entry name" value="Transferase(Phosphotransferase) domain 1"/>
    <property type="match status" value="1"/>
</dbReference>
<dbReference type="InterPro" id="IPR008271">
    <property type="entry name" value="Ser/Thr_kinase_AS"/>
</dbReference>
<sequence>AVAGSQKATERQPTTTDAPPRPPRTDTPPYLGKGGYGVVAKCFNVETEEIVAIKVYHEYVQKEEVERELECLKKLQQVDPDEHNLVKFIDHLKYKGQLCLVFEMLGSHLVDFMISREWKPLNVAEIRPIAQQLLVALEALKSIGLVHADIKPDNIVFVNLLQSLKVKLIDFGCAAEASKLEEFDSIQVPGFRAPEAILGLPLTEAVDMWAVGAVLALLFLGRLLYPYESAYEQLRIMVRVQGLPKDHLLKTGRKARRFFTECHEPFGQAWRMKTPYEYQQERRNQVTRCSSYFEEFSCIDDMLHAFKEYMDPTLEEDTKAFLSLLKQMLDIDPNKRITPSTALGHRFITSKVRSSNEASTSDNDTEGSTKAALDQGGTKDQITAVTVSDGITNDERITAASLNILWRS</sequence>
<dbReference type="SUPFAM" id="SSF56112">
    <property type="entry name" value="Protein kinase-like (PK-like)"/>
    <property type="match status" value="1"/>
</dbReference>